<dbReference type="EMBL" id="JAKMXF010000322">
    <property type="protein sequence ID" value="KAI6649075.1"/>
    <property type="molecule type" value="Genomic_DNA"/>
</dbReference>
<proteinExistence type="predicted"/>
<name>A0AAV7JKV0_9METZ</name>
<evidence type="ECO:0000256" key="1">
    <source>
        <dbReference type="SAM" id="SignalP"/>
    </source>
</evidence>
<dbReference type="AlphaFoldDB" id="A0AAV7JKV0"/>
<feature type="signal peptide" evidence="1">
    <location>
        <begin position="1"/>
        <end position="19"/>
    </location>
</feature>
<organism evidence="3 4">
    <name type="scientific">Oopsacas minuta</name>
    <dbReference type="NCBI Taxonomy" id="111878"/>
    <lineage>
        <taxon>Eukaryota</taxon>
        <taxon>Metazoa</taxon>
        <taxon>Porifera</taxon>
        <taxon>Hexactinellida</taxon>
        <taxon>Hexasterophora</taxon>
        <taxon>Lyssacinosida</taxon>
        <taxon>Leucopsacidae</taxon>
        <taxon>Oopsacas</taxon>
    </lineage>
</organism>
<gene>
    <name evidence="3" type="ORF">LOD99_6796</name>
</gene>
<accession>A0AAV7JKV0</accession>
<evidence type="ECO:0000259" key="2">
    <source>
        <dbReference type="Pfam" id="PF11938"/>
    </source>
</evidence>
<comment type="caution">
    <text evidence="3">The sequence shown here is derived from an EMBL/GenBank/DDBJ whole genome shotgun (WGS) entry which is preliminary data.</text>
</comment>
<protein>
    <recommendedName>
        <fullName evidence="2">DUF3456 domain-containing protein</fullName>
    </recommendedName>
</protein>
<dbReference type="InterPro" id="IPR021852">
    <property type="entry name" value="DUF3456"/>
</dbReference>
<reference evidence="3 4" key="1">
    <citation type="journal article" date="2023" name="BMC Biol.">
        <title>The compact genome of the sponge Oopsacas minuta (Hexactinellida) is lacking key metazoan core genes.</title>
        <authorList>
            <person name="Santini S."/>
            <person name="Schenkelaars Q."/>
            <person name="Jourda C."/>
            <person name="Duchesne M."/>
            <person name="Belahbib H."/>
            <person name="Rocher C."/>
            <person name="Selva M."/>
            <person name="Riesgo A."/>
            <person name="Vervoort M."/>
            <person name="Leys S.P."/>
            <person name="Kodjabachian L."/>
            <person name="Le Bivic A."/>
            <person name="Borchiellini C."/>
            <person name="Claverie J.M."/>
            <person name="Renard E."/>
        </authorList>
    </citation>
    <scope>NUCLEOTIDE SEQUENCE [LARGE SCALE GENOMIC DNA]</scope>
    <source>
        <strain evidence="3">SPO-2</strain>
    </source>
</reference>
<feature type="domain" description="DUF3456" evidence="2">
    <location>
        <begin position="52"/>
        <end position="157"/>
    </location>
</feature>
<sequence length="159" mass="18646">MKLIYTICIVPLFVAVSSGHNSRGQNICKVCDLIFQHLSYEIRHKFSFEQTVKKEIFLHNILEDVCEHISRYGAVTGPDGSVRYTPAFDETGEPIVEKNFEFNREVSHLFDHFCVGIVDDYYYEILNLFVEIELSYFTEETERELKNRFCNQVPHSCVY</sequence>
<evidence type="ECO:0000313" key="4">
    <source>
        <dbReference type="Proteomes" id="UP001165289"/>
    </source>
</evidence>
<feature type="chain" id="PRO_5044023564" description="DUF3456 domain-containing protein" evidence="1">
    <location>
        <begin position="20"/>
        <end position="159"/>
    </location>
</feature>
<keyword evidence="1" id="KW-0732">Signal</keyword>
<evidence type="ECO:0000313" key="3">
    <source>
        <dbReference type="EMBL" id="KAI6649075.1"/>
    </source>
</evidence>
<keyword evidence="4" id="KW-1185">Reference proteome</keyword>
<dbReference type="Proteomes" id="UP001165289">
    <property type="component" value="Unassembled WGS sequence"/>
</dbReference>
<dbReference type="Pfam" id="PF11938">
    <property type="entry name" value="DUF3456"/>
    <property type="match status" value="1"/>
</dbReference>